<evidence type="ECO:0000313" key="1">
    <source>
        <dbReference type="EMBL" id="QIN54626.1"/>
    </source>
</evidence>
<dbReference type="EMBL" id="MN873693">
    <property type="protein sequence ID" value="QIN54626.1"/>
    <property type="molecule type" value="Genomic_DNA"/>
</dbReference>
<protein>
    <submittedName>
        <fullName evidence="1">Uncharacterized protein</fullName>
    </submittedName>
</protein>
<dbReference type="Proteomes" id="UP001224087">
    <property type="component" value="Segment"/>
</dbReference>
<organism evidence="1 2">
    <name type="scientific">Cedratvirus kamchatka</name>
    <dbReference type="NCBI Taxonomy" id="2716914"/>
    <lineage>
        <taxon>Viruses</taxon>
        <taxon>Pithoviruses</taxon>
        <taxon>Orthocedratvirinae</taxon>
        <taxon>Alphacedratvirus</taxon>
        <taxon>Alphacedratvirus rossiense</taxon>
    </lineage>
</organism>
<name>A0A6G8MYC3_9VIRU</name>
<gene>
    <name evidence="1" type="primary">ck501</name>
</gene>
<evidence type="ECO:0000313" key="2">
    <source>
        <dbReference type="Proteomes" id="UP001224087"/>
    </source>
</evidence>
<sequence length="148" mass="17332">MEDDCCLCSNKIILRRDVWARCLSSTCFFTDDWQSCKFRKDLPLKEDDLICRSCLDKYKHDEVLVTCDLCSNKYESIYGEYQGWYCSSSVREDCIIGEYGSTEYDLYGVWFVNKRPKHIKLGSTVCDDCISLLIYKGVCKQPMDEDRL</sequence>
<accession>A0A6G8MYC3</accession>
<keyword evidence="2" id="KW-1185">Reference proteome</keyword>
<reference evidence="1" key="1">
    <citation type="submission" date="2019-12" db="EMBL/GenBank/DDBJ databases">
        <title>The DNA Methylation Landscape of Giant Viruses.</title>
        <authorList>
            <person name="Jeudy S."/>
            <person name="Rigou S."/>
            <person name="Alempic J.-M."/>
            <person name="Claverie J.-M."/>
            <person name="Abergel C."/>
            <person name="Legendre M."/>
        </authorList>
    </citation>
    <scope>NUCLEOTIDE SEQUENCE</scope>
    <source>
        <strain evidence="1">P4</strain>
    </source>
</reference>
<proteinExistence type="predicted"/>